<sequence length="337" mass="35989">MRKWQVGVEDEAGVEVDASDRLLGDISVSDASETVTPEADYGLQDAVIEAPVLVLEGTDVSWNTDVSFEQILYALLCGVKGAVTPAEVNPGEGDYQWDFVPLATSKPVVDSLTLEYLETEGVSGPSEEWTCTAMLCSEIEFSWEGGASLAQLVSAWFATGIVNKAAATGVAKPARTLIPGKKVTVAFAATMADLVSATARTDVLSGSWKLTTGIQRKDRADGTLDYSEYKADKRAVELSLSVDLGADFEAARLRFRAGTETFIRIMVEGAQIGAGEKKTIIFDGRFVIPAWSDFGDDDDNESTLDVTYVAQYDPTSGKAFSVHVINDQAVVPGSLGS</sequence>
<protein>
    <submittedName>
        <fullName evidence="1">Uncharacterized protein</fullName>
    </submittedName>
</protein>
<organism evidence="1">
    <name type="scientific">marine sediment metagenome</name>
    <dbReference type="NCBI Taxonomy" id="412755"/>
    <lineage>
        <taxon>unclassified sequences</taxon>
        <taxon>metagenomes</taxon>
        <taxon>ecological metagenomes</taxon>
    </lineage>
</organism>
<name>A0A0F9G3Q6_9ZZZZ</name>
<accession>A0A0F9G3Q6</accession>
<dbReference type="AlphaFoldDB" id="A0A0F9G3Q6"/>
<feature type="non-terminal residue" evidence="1">
    <location>
        <position position="337"/>
    </location>
</feature>
<reference evidence="1" key="1">
    <citation type="journal article" date="2015" name="Nature">
        <title>Complex archaea that bridge the gap between prokaryotes and eukaryotes.</title>
        <authorList>
            <person name="Spang A."/>
            <person name="Saw J.H."/>
            <person name="Jorgensen S.L."/>
            <person name="Zaremba-Niedzwiedzka K."/>
            <person name="Martijn J."/>
            <person name="Lind A.E."/>
            <person name="van Eijk R."/>
            <person name="Schleper C."/>
            <person name="Guy L."/>
            <person name="Ettema T.J."/>
        </authorList>
    </citation>
    <scope>NUCLEOTIDE SEQUENCE</scope>
</reference>
<dbReference type="EMBL" id="LAZR01027913">
    <property type="protein sequence ID" value="KKL64215.1"/>
    <property type="molecule type" value="Genomic_DNA"/>
</dbReference>
<proteinExistence type="predicted"/>
<gene>
    <name evidence="1" type="ORF">LCGC14_2167290</name>
</gene>
<comment type="caution">
    <text evidence="1">The sequence shown here is derived from an EMBL/GenBank/DDBJ whole genome shotgun (WGS) entry which is preliminary data.</text>
</comment>
<evidence type="ECO:0000313" key="1">
    <source>
        <dbReference type="EMBL" id="KKL64215.1"/>
    </source>
</evidence>